<keyword evidence="2" id="KW-1133">Transmembrane helix</keyword>
<dbReference type="AlphaFoldDB" id="A0A1I2M5F2"/>
<feature type="transmembrane region" description="Helical" evidence="2">
    <location>
        <begin position="221"/>
        <end position="247"/>
    </location>
</feature>
<feature type="transmembrane region" description="Helical" evidence="2">
    <location>
        <begin position="101"/>
        <end position="118"/>
    </location>
</feature>
<dbReference type="EMBL" id="FONG01000033">
    <property type="protein sequence ID" value="SFF86724.1"/>
    <property type="molecule type" value="Genomic_DNA"/>
</dbReference>
<feature type="transmembrane region" description="Helical" evidence="2">
    <location>
        <begin position="259"/>
        <end position="279"/>
    </location>
</feature>
<name>A0A1I2M5F2_9ACTN</name>
<feature type="region of interest" description="Disordered" evidence="1">
    <location>
        <begin position="1"/>
        <end position="32"/>
    </location>
</feature>
<proteinExistence type="predicted"/>
<feature type="transmembrane region" description="Helical" evidence="2">
    <location>
        <begin position="299"/>
        <end position="316"/>
    </location>
</feature>
<keyword evidence="2" id="KW-0812">Transmembrane</keyword>
<protein>
    <recommendedName>
        <fullName evidence="5">Integral membrane protein</fullName>
    </recommendedName>
</protein>
<evidence type="ECO:0008006" key="5">
    <source>
        <dbReference type="Google" id="ProtNLM"/>
    </source>
</evidence>
<evidence type="ECO:0000313" key="4">
    <source>
        <dbReference type="Proteomes" id="UP000199323"/>
    </source>
</evidence>
<sequence>MPSLTTGEVAAGDEPGGGTDGAAAATGPRPSPASRLAARVRAWRVTPYAVVGTLFWLVVAATAWRVPIASDFGQHASAVERVKADWRHPANPLLDLPGTGSPYFSPYIVALGLLARATGAAGREVVRWCGPVNLAVLVTGVGAYARTLSARRMAPVYALLAFTLLWGPEGKEWSGFCGVWSLTRGVCYPSAFAVGVTFHLWALTDRLARRGSRSWPGYALLGAGCGLVLLIHPITALGAVVGACAILTARQRGWSRRVVARWLLAGAAALLVALVWPYYDVFSLAGDTTVDWVHKRLYIHPWQWYGLALVGLPPLVWRARRGGVRDPLLLMFAAFCLIAAYGWVSGHYTYGRVFALLLVPPQFALAVELAEIPPWTRARAVLAPLAAVALCFGLIAQIGSVVPQRLLPLTVDHPERWPGYGWAAGRMPGDAVVIADGYVATHVLPAYGVYLVAPTWPDPSTPAAERARREAAVSTYLKPGTPAATRDAIQRRYGAGWLLLSKNQQVPYRGELVATGPVTGERLVRLAAP</sequence>
<gene>
    <name evidence="3" type="ORF">SAMN05216251_13317</name>
</gene>
<feature type="transmembrane region" description="Helical" evidence="2">
    <location>
        <begin position="381"/>
        <end position="402"/>
    </location>
</feature>
<accession>A0A1I2M5F2</accession>
<dbReference type="STRING" id="380248.SAMN05216251_13317"/>
<reference evidence="3 4" key="1">
    <citation type="submission" date="2016-10" db="EMBL/GenBank/DDBJ databases">
        <authorList>
            <person name="de Groot N.N."/>
        </authorList>
    </citation>
    <scope>NUCLEOTIDE SEQUENCE [LARGE SCALE GENOMIC DNA]</scope>
    <source>
        <strain evidence="3 4">CGMCC 4.3510</strain>
    </source>
</reference>
<dbReference type="Proteomes" id="UP000199323">
    <property type="component" value="Unassembled WGS sequence"/>
</dbReference>
<dbReference type="RefSeq" id="WP_265737127.1">
    <property type="nucleotide sequence ID" value="NZ_FONG01000033.1"/>
</dbReference>
<feature type="transmembrane region" description="Helical" evidence="2">
    <location>
        <begin position="125"/>
        <end position="144"/>
    </location>
</feature>
<feature type="transmembrane region" description="Helical" evidence="2">
    <location>
        <begin position="328"/>
        <end position="344"/>
    </location>
</feature>
<evidence type="ECO:0000256" key="2">
    <source>
        <dbReference type="SAM" id="Phobius"/>
    </source>
</evidence>
<keyword evidence="4" id="KW-1185">Reference proteome</keyword>
<evidence type="ECO:0000313" key="3">
    <source>
        <dbReference type="EMBL" id="SFF86724.1"/>
    </source>
</evidence>
<organism evidence="3 4">
    <name type="scientific">Actinacidiphila alni</name>
    <dbReference type="NCBI Taxonomy" id="380248"/>
    <lineage>
        <taxon>Bacteria</taxon>
        <taxon>Bacillati</taxon>
        <taxon>Actinomycetota</taxon>
        <taxon>Actinomycetes</taxon>
        <taxon>Kitasatosporales</taxon>
        <taxon>Streptomycetaceae</taxon>
        <taxon>Actinacidiphila</taxon>
    </lineage>
</organism>
<feature type="transmembrane region" description="Helical" evidence="2">
    <location>
        <begin position="45"/>
        <end position="64"/>
    </location>
</feature>
<evidence type="ECO:0000256" key="1">
    <source>
        <dbReference type="SAM" id="MobiDB-lite"/>
    </source>
</evidence>
<keyword evidence="2" id="KW-0472">Membrane</keyword>